<dbReference type="Proteomes" id="UP000314294">
    <property type="component" value="Unassembled WGS sequence"/>
</dbReference>
<name>A0A4Z2JDX2_9TELE</name>
<dbReference type="EMBL" id="SRLO01000008">
    <property type="protein sequence ID" value="TNN87953.1"/>
    <property type="molecule type" value="Genomic_DNA"/>
</dbReference>
<protein>
    <submittedName>
        <fullName evidence="1">Uncharacterized protein</fullName>
    </submittedName>
</protein>
<gene>
    <name evidence="1" type="ORF">EYF80_001917</name>
</gene>
<proteinExistence type="predicted"/>
<keyword evidence="2" id="KW-1185">Reference proteome</keyword>
<organism evidence="1 2">
    <name type="scientific">Liparis tanakae</name>
    <name type="common">Tanaka's snailfish</name>
    <dbReference type="NCBI Taxonomy" id="230148"/>
    <lineage>
        <taxon>Eukaryota</taxon>
        <taxon>Metazoa</taxon>
        <taxon>Chordata</taxon>
        <taxon>Craniata</taxon>
        <taxon>Vertebrata</taxon>
        <taxon>Euteleostomi</taxon>
        <taxon>Actinopterygii</taxon>
        <taxon>Neopterygii</taxon>
        <taxon>Teleostei</taxon>
        <taxon>Neoteleostei</taxon>
        <taxon>Acanthomorphata</taxon>
        <taxon>Eupercaria</taxon>
        <taxon>Perciformes</taxon>
        <taxon>Cottioidei</taxon>
        <taxon>Cottales</taxon>
        <taxon>Liparidae</taxon>
        <taxon>Liparis</taxon>
    </lineage>
</organism>
<evidence type="ECO:0000313" key="1">
    <source>
        <dbReference type="EMBL" id="TNN87953.1"/>
    </source>
</evidence>
<dbReference type="AlphaFoldDB" id="A0A4Z2JDX2"/>
<evidence type="ECO:0000313" key="2">
    <source>
        <dbReference type="Proteomes" id="UP000314294"/>
    </source>
</evidence>
<comment type="caution">
    <text evidence="1">The sequence shown here is derived from an EMBL/GenBank/DDBJ whole genome shotgun (WGS) entry which is preliminary data.</text>
</comment>
<sequence>MQNHHLEPCGRRVPLDSIEDPWHAVDHGQAAMEDATEPRNERRHRAWPAVGREAARSAAASPRPAAAALDAAVLLFTPTCVLLLLPSIENAEVREVCEYLPGSNPPIPVGMKDED</sequence>
<accession>A0A4Z2JDX2</accession>
<reference evidence="1 2" key="1">
    <citation type="submission" date="2019-03" db="EMBL/GenBank/DDBJ databases">
        <title>First draft genome of Liparis tanakae, snailfish: a comprehensive survey of snailfish specific genes.</title>
        <authorList>
            <person name="Kim W."/>
            <person name="Song I."/>
            <person name="Jeong J.-H."/>
            <person name="Kim D."/>
            <person name="Kim S."/>
            <person name="Ryu S."/>
            <person name="Song J.Y."/>
            <person name="Lee S.K."/>
        </authorList>
    </citation>
    <scope>NUCLEOTIDE SEQUENCE [LARGE SCALE GENOMIC DNA]</scope>
    <source>
        <tissue evidence="1">Muscle</tissue>
    </source>
</reference>